<keyword evidence="2" id="KW-1185">Reference proteome</keyword>
<organism evidence="1 2">
    <name type="scientific">Vigna mungo</name>
    <name type="common">Black gram</name>
    <name type="synonym">Phaseolus mungo</name>
    <dbReference type="NCBI Taxonomy" id="3915"/>
    <lineage>
        <taxon>Eukaryota</taxon>
        <taxon>Viridiplantae</taxon>
        <taxon>Streptophyta</taxon>
        <taxon>Embryophyta</taxon>
        <taxon>Tracheophyta</taxon>
        <taxon>Spermatophyta</taxon>
        <taxon>Magnoliopsida</taxon>
        <taxon>eudicotyledons</taxon>
        <taxon>Gunneridae</taxon>
        <taxon>Pentapetalae</taxon>
        <taxon>rosids</taxon>
        <taxon>fabids</taxon>
        <taxon>Fabales</taxon>
        <taxon>Fabaceae</taxon>
        <taxon>Papilionoideae</taxon>
        <taxon>50 kb inversion clade</taxon>
        <taxon>NPAAA clade</taxon>
        <taxon>indigoferoid/millettioid clade</taxon>
        <taxon>Phaseoleae</taxon>
        <taxon>Vigna</taxon>
    </lineage>
</organism>
<dbReference type="Proteomes" id="UP001374535">
    <property type="component" value="Mitochondrion MT"/>
</dbReference>
<keyword evidence="1" id="KW-0496">Mitochondrion</keyword>
<proteinExistence type="predicted"/>
<name>A0AAQ3PLG9_VIGMU</name>
<evidence type="ECO:0000313" key="1">
    <source>
        <dbReference type="EMBL" id="WVZ26975.1"/>
    </source>
</evidence>
<dbReference type="EMBL" id="CP144701">
    <property type="protein sequence ID" value="WVZ26975.1"/>
    <property type="molecule type" value="Genomic_DNA"/>
</dbReference>
<gene>
    <name evidence="1" type="ORF">V8G54_000015</name>
</gene>
<geneLocation type="mitochondrion" evidence="1"/>
<accession>A0AAQ3PLG9</accession>
<sequence length="109" mass="12642">MKRTSASRKLRVVKCCSLMEVSAKDLKHATESGRELCILVEIHREISANSWKVLWVTGRNSQLEEEVPSACMKVGREGTKRSAKKENAEYLTMGETWRRCHCNYRNRIR</sequence>
<reference evidence="1 2" key="1">
    <citation type="journal article" date="2023" name="Life. Sci Alliance">
        <title>Evolutionary insights into 3D genome organization and epigenetic landscape of Vigna mungo.</title>
        <authorList>
            <person name="Junaid A."/>
            <person name="Singh B."/>
            <person name="Bhatia S."/>
        </authorList>
    </citation>
    <scope>NUCLEOTIDE SEQUENCE [LARGE SCALE GENOMIC DNA]</scope>
    <source>
        <strain evidence="1">Urdbean</strain>
    </source>
</reference>
<protein>
    <submittedName>
        <fullName evidence="1">Uncharacterized protein</fullName>
    </submittedName>
</protein>
<dbReference type="AlphaFoldDB" id="A0AAQ3PLG9"/>
<evidence type="ECO:0000313" key="2">
    <source>
        <dbReference type="Proteomes" id="UP001374535"/>
    </source>
</evidence>